<dbReference type="RGD" id="1564869">
    <property type="gene designation" value="Wdr75"/>
</dbReference>
<name>A6INT6_RAT</name>
<sequence length="58" mass="6751">MEGNEESDDSDEEYDLTEKAKETSNPDLGEDAIHQLSKSEEKELRKFRKVDYSWLTAL</sequence>
<evidence type="ECO:0000256" key="1">
    <source>
        <dbReference type="SAM" id="MobiDB-lite"/>
    </source>
</evidence>
<gene>
    <name evidence="2 4" type="primary">Wdr75</name>
    <name evidence="2" type="ORF">rCG_22292</name>
</gene>
<organism evidence="2 3">
    <name type="scientific">Rattus norvegicus</name>
    <name type="common">Rat</name>
    <dbReference type="NCBI Taxonomy" id="10116"/>
    <lineage>
        <taxon>Eukaryota</taxon>
        <taxon>Metazoa</taxon>
        <taxon>Chordata</taxon>
        <taxon>Craniata</taxon>
        <taxon>Vertebrata</taxon>
        <taxon>Euteleostomi</taxon>
        <taxon>Mammalia</taxon>
        <taxon>Eutheria</taxon>
        <taxon>Euarchontoglires</taxon>
        <taxon>Glires</taxon>
        <taxon>Rodentia</taxon>
        <taxon>Myomorpha</taxon>
        <taxon>Muroidea</taxon>
        <taxon>Muridae</taxon>
        <taxon>Murinae</taxon>
        <taxon>Rattus</taxon>
    </lineage>
</organism>
<feature type="compositionally biased region" description="Acidic residues" evidence="1">
    <location>
        <begin position="1"/>
        <end position="15"/>
    </location>
</feature>
<feature type="region of interest" description="Disordered" evidence="1">
    <location>
        <begin position="1"/>
        <end position="33"/>
    </location>
</feature>
<dbReference type="AlphaFoldDB" id="A6INT6"/>
<protein>
    <submittedName>
        <fullName evidence="2">WD repeat domain 75, isoform CRA_b</fullName>
    </submittedName>
</protein>
<dbReference type="EMBL" id="CH473965">
    <property type="protein sequence ID" value="EDL99125.1"/>
    <property type="molecule type" value="Genomic_DNA"/>
</dbReference>
<proteinExistence type="predicted"/>
<accession>A6INT6</accession>
<evidence type="ECO:0000313" key="2">
    <source>
        <dbReference type="EMBL" id="EDL99125.1"/>
    </source>
</evidence>
<evidence type="ECO:0000313" key="4">
    <source>
        <dbReference type="RGD" id="1564869"/>
    </source>
</evidence>
<evidence type="ECO:0000313" key="3">
    <source>
        <dbReference type="Proteomes" id="UP000234681"/>
    </source>
</evidence>
<dbReference type="AGR" id="RGD:1564869"/>
<reference evidence="2 3" key="1">
    <citation type="submission" date="2005-09" db="EMBL/GenBank/DDBJ databases">
        <authorList>
            <person name="Mural R.J."/>
            <person name="Li P.W."/>
            <person name="Adams M.D."/>
            <person name="Amanatides P.G."/>
            <person name="Baden-Tillson H."/>
            <person name="Barnstead M."/>
            <person name="Chin S.H."/>
            <person name="Dew I."/>
            <person name="Evans C.A."/>
            <person name="Ferriera S."/>
            <person name="Flanigan M."/>
            <person name="Fosler C."/>
            <person name="Glodek A."/>
            <person name="Gu Z."/>
            <person name="Holt R.A."/>
            <person name="Jennings D."/>
            <person name="Kraft C.L."/>
            <person name="Lu F."/>
            <person name="Nguyen T."/>
            <person name="Nusskern D.R."/>
            <person name="Pfannkoch C.M."/>
            <person name="Sitter C."/>
            <person name="Sutton G.G."/>
            <person name="Venter J.C."/>
            <person name="Wang Z."/>
            <person name="Woodage T."/>
            <person name="Zheng X.H."/>
            <person name="Zhong F."/>
        </authorList>
    </citation>
    <scope>NUCLEOTIDE SEQUENCE [LARGE SCALE GENOMIC DNA]</scope>
    <source>
        <strain>BN</strain>
        <strain evidence="3">Sprague-Dawley</strain>
    </source>
</reference>
<dbReference type="Proteomes" id="UP000234681">
    <property type="component" value="Chromosome 9"/>
</dbReference>